<dbReference type="InterPro" id="IPR011547">
    <property type="entry name" value="SLC26A/SulP_dom"/>
</dbReference>
<evidence type="ECO:0000313" key="8">
    <source>
        <dbReference type="Proteomes" id="UP000254802"/>
    </source>
</evidence>
<dbReference type="GO" id="GO:0016020">
    <property type="term" value="C:membrane"/>
    <property type="evidence" value="ECO:0007669"/>
    <property type="project" value="UniProtKB-SubCell"/>
</dbReference>
<feature type="domain" description="SLC26A/SulP transporter" evidence="6">
    <location>
        <begin position="2"/>
        <end position="74"/>
    </location>
</feature>
<name>A0A378N6T6_MANHA</name>
<proteinExistence type="predicted"/>
<reference evidence="7 8" key="1">
    <citation type="submission" date="2018-06" db="EMBL/GenBank/DDBJ databases">
        <authorList>
            <consortium name="Pathogen Informatics"/>
            <person name="Doyle S."/>
        </authorList>
    </citation>
    <scope>NUCLEOTIDE SEQUENCE [LARGE SCALE GENOMIC DNA]</scope>
    <source>
        <strain evidence="7 8">NCTC10638</strain>
    </source>
</reference>
<evidence type="ECO:0000256" key="5">
    <source>
        <dbReference type="SAM" id="Phobius"/>
    </source>
</evidence>
<dbReference type="Proteomes" id="UP000254802">
    <property type="component" value="Unassembled WGS sequence"/>
</dbReference>
<evidence type="ECO:0000256" key="1">
    <source>
        <dbReference type="ARBA" id="ARBA00004141"/>
    </source>
</evidence>
<keyword evidence="3 5" id="KW-1133">Transmembrane helix</keyword>
<evidence type="ECO:0000256" key="4">
    <source>
        <dbReference type="ARBA" id="ARBA00023136"/>
    </source>
</evidence>
<feature type="transmembrane region" description="Helical" evidence="5">
    <location>
        <begin position="31"/>
        <end position="50"/>
    </location>
</feature>
<dbReference type="EMBL" id="UGPN01000002">
    <property type="protein sequence ID" value="STY64090.1"/>
    <property type="molecule type" value="Genomic_DNA"/>
</dbReference>
<dbReference type="GO" id="GO:0055085">
    <property type="term" value="P:transmembrane transport"/>
    <property type="evidence" value="ECO:0007669"/>
    <property type="project" value="InterPro"/>
</dbReference>
<organism evidence="7 8">
    <name type="scientific">Mannheimia haemolytica</name>
    <name type="common">Pasteurella haemolytica</name>
    <dbReference type="NCBI Taxonomy" id="75985"/>
    <lineage>
        <taxon>Bacteria</taxon>
        <taxon>Pseudomonadati</taxon>
        <taxon>Pseudomonadota</taxon>
        <taxon>Gammaproteobacteria</taxon>
        <taxon>Pasteurellales</taxon>
        <taxon>Pasteurellaceae</taxon>
        <taxon>Mannheimia</taxon>
    </lineage>
</organism>
<protein>
    <submittedName>
        <fullName evidence="7">Sulfate transporter ychM</fullName>
    </submittedName>
</protein>
<evidence type="ECO:0000256" key="2">
    <source>
        <dbReference type="ARBA" id="ARBA00022692"/>
    </source>
</evidence>
<dbReference type="AlphaFoldDB" id="A0A378N6T6"/>
<accession>A0A378N6T6</accession>
<sequence>MATMLSGGILVLMALLRLGRLIEYIPLPVTLGFTCGIGIVIATLQIKDFLGLSIEKMPEHYLGKLEAIFFSIANHKLG</sequence>
<evidence type="ECO:0000259" key="6">
    <source>
        <dbReference type="Pfam" id="PF00916"/>
    </source>
</evidence>
<evidence type="ECO:0000256" key="3">
    <source>
        <dbReference type="ARBA" id="ARBA00022989"/>
    </source>
</evidence>
<comment type="subcellular location">
    <subcellularLocation>
        <location evidence="1">Membrane</location>
        <topology evidence="1">Multi-pass membrane protein</topology>
    </subcellularLocation>
</comment>
<dbReference type="InterPro" id="IPR001902">
    <property type="entry name" value="SLC26A/SulP_fam"/>
</dbReference>
<gene>
    <name evidence="7" type="primary">ychM_3</name>
    <name evidence="7" type="ORF">NCTC10638_03265</name>
</gene>
<dbReference type="PANTHER" id="PTHR11814">
    <property type="entry name" value="SULFATE TRANSPORTER"/>
    <property type="match status" value="1"/>
</dbReference>
<keyword evidence="4 5" id="KW-0472">Membrane</keyword>
<evidence type="ECO:0000313" key="7">
    <source>
        <dbReference type="EMBL" id="STY64090.1"/>
    </source>
</evidence>
<keyword evidence="2 5" id="KW-0812">Transmembrane</keyword>
<dbReference type="Pfam" id="PF00916">
    <property type="entry name" value="Sulfate_transp"/>
    <property type="match status" value="1"/>
</dbReference>